<dbReference type="PANTHER" id="PTHR43265">
    <property type="entry name" value="ESTERASE ESTD"/>
    <property type="match status" value="1"/>
</dbReference>
<feature type="domain" description="Serine aminopeptidase S33" evidence="2">
    <location>
        <begin position="199"/>
        <end position="418"/>
    </location>
</feature>
<dbReference type="Pfam" id="PF12146">
    <property type="entry name" value="Hydrolase_4"/>
    <property type="match status" value="1"/>
</dbReference>
<dbReference type="GO" id="GO:0052689">
    <property type="term" value="F:carboxylic ester hydrolase activity"/>
    <property type="evidence" value="ECO:0007669"/>
    <property type="project" value="TreeGrafter"/>
</dbReference>
<reference evidence="4" key="1">
    <citation type="submission" date="2020-10" db="EMBL/GenBank/DDBJ databases">
        <authorList>
            <person name="Gilroy R."/>
        </authorList>
    </citation>
    <scope>NUCLEOTIDE SEQUENCE</scope>
    <source>
        <strain evidence="4">13766</strain>
    </source>
</reference>
<evidence type="ECO:0000256" key="1">
    <source>
        <dbReference type="SAM" id="SignalP"/>
    </source>
</evidence>
<evidence type="ECO:0000259" key="3">
    <source>
        <dbReference type="Pfam" id="PF13026"/>
    </source>
</evidence>
<sequence>MKQFFSLILALVCCLSLNAAAETAAATTPEAQTACAVVEAIAAQDYSAAEEYFSEDLASALGEQALREAYEPLLQVIGAYEGIHEITQYNEAGVEVVLVQCAYEKSGLMFTLTFTDASLQGLFMQLVAIPEIDGLEAGIDLVTREEVALRAGEEDETLATLLIPDGEGPFPAVVMLAGSGPQDKDETSAVNAANRPFYDIAEGLARQGVASIRYDKYTYAHAAEMTEDEIAHLTIQEEYINDALAAVAALRADPRIGDIYLLGHSQGAMLVPRIAQAVEAQGNLGEIAGGVMLSGSPKPLWQISLAQNVALLDEEQLESYEAILSEQIQLANSLDTLTEEELTTKTVFGVSAYYQKDETSVDAASAALENGGRLFIAQGSADWQMTQADGLEAWQTALSGADFPVEYRLYENLNHLLMPQEGEITRTMMDYALPGHVSQQVIDDIAAFILAGE</sequence>
<dbReference type="SUPFAM" id="SSF53474">
    <property type="entry name" value="alpha/beta-Hydrolases"/>
    <property type="match status" value="1"/>
</dbReference>
<name>A0A9D1G2P4_9FIRM</name>
<dbReference type="Pfam" id="PF13026">
    <property type="entry name" value="DUF3887"/>
    <property type="match status" value="1"/>
</dbReference>
<dbReference type="InterPro" id="IPR024981">
    <property type="entry name" value="DUF3887"/>
</dbReference>
<protein>
    <submittedName>
        <fullName evidence="4">Alpha/beta fold hydrolase</fullName>
    </submittedName>
</protein>
<keyword evidence="1" id="KW-0732">Signal</keyword>
<dbReference type="InterPro" id="IPR029058">
    <property type="entry name" value="AB_hydrolase_fold"/>
</dbReference>
<accession>A0A9D1G2P4</accession>
<keyword evidence="4" id="KW-0378">Hydrolase</keyword>
<feature type="chain" id="PRO_5039702955" evidence="1">
    <location>
        <begin position="22"/>
        <end position="453"/>
    </location>
</feature>
<evidence type="ECO:0000313" key="5">
    <source>
        <dbReference type="Proteomes" id="UP000824140"/>
    </source>
</evidence>
<evidence type="ECO:0000313" key="4">
    <source>
        <dbReference type="EMBL" id="HIS93994.1"/>
    </source>
</evidence>
<feature type="domain" description="DUF3887" evidence="3">
    <location>
        <begin position="36"/>
        <end position="118"/>
    </location>
</feature>
<dbReference type="PANTHER" id="PTHR43265:SF1">
    <property type="entry name" value="ESTERASE ESTD"/>
    <property type="match status" value="1"/>
</dbReference>
<organism evidence="4 5">
    <name type="scientific">Candidatus Alectryocaccomicrobium excrementavium</name>
    <dbReference type="NCBI Taxonomy" id="2840668"/>
    <lineage>
        <taxon>Bacteria</taxon>
        <taxon>Bacillati</taxon>
        <taxon>Bacillota</taxon>
        <taxon>Clostridia</taxon>
        <taxon>Candidatus Alectryocaccomicrobium</taxon>
    </lineage>
</organism>
<dbReference type="InterPro" id="IPR053145">
    <property type="entry name" value="AB_hydrolase_Est10"/>
</dbReference>
<comment type="caution">
    <text evidence="4">The sequence shown here is derived from an EMBL/GenBank/DDBJ whole genome shotgun (WGS) entry which is preliminary data.</text>
</comment>
<gene>
    <name evidence="4" type="ORF">IAA84_13365</name>
</gene>
<dbReference type="Gene3D" id="3.40.50.1820">
    <property type="entry name" value="alpha/beta hydrolase"/>
    <property type="match status" value="1"/>
</dbReference>
<proteinExistence type="predicted"/>
<dbReference type="InterPro" id="IPR022742">
    <property type="entry name" value="Hydrolase_4"/>
</dbReference>
<dbReference type="EMBL" id="DVJN01000255">
    <property type="protein sequence ID" value="HIS93994.1"/>
    <property type="molecule type" value="Genomic_DNA"/>
</dbReference>
<evidence type="ECO:0000259" key="2">
    <source>
        <dbReference type="Pfam" id="PF12146"/>
    </source>
</evidence>
<dbReference type="Proteomes" id="UP000824140">
    <property type="component" value="Unassembled WGS sequence"/>
</dbReference>
<dbReference type="AlphaFoldDB" id="A0A9D1G2P4"/>
<dbReference type="Gene3D" id="3.10.450.590">
    <property type="match status" value="1"/>
</dbReference>
<feature type="signal peptide" evidence="1">
    <location>
        <begin position="1"/>
        <end position="21"/>
    </location>
</feature>
<reference evidence="4" key="2">
    <citation type="journal article" date="2021" name="PeerJ">
        <title>Extensive microbial diversity within the chicken gut microbiome revealed by metagenomics and culture.</title>
        <authorList>
            <person name="Gilroy R."/>
            <person name="Ravi A."/>
            <person name="Getino M."/>
            <person name="Pursley I."/>
            <person name="Horton D.L."/>
            <person name="Alikhan N.F."/>
            <person name="Baker D."/>
            <person name="Gharbi K."/>
            <person name="Hall N."/>
            <person name="Watson M."/>
            <person name="Adriaenssens E.M."/>
            <person name="Foster-Nyarko E."/>
            <person name="Jarju S."/>
            <person name="Secka A."/>
            <person name="Antonio M."/>
            <person name="Oren A."/>
            <person name="Chaudhuri R.R."/>
            <person name="La Ragione R."/>
            <person name="Hildebrand F."/>
            <person name="Pallen M.J."/>
        </authorList>
    </citation>
    <scope>NUCLEOTIDE SEQUENCE</scope>
    <source>
        <strain evidence="4">13766</strain>
    </source>
</reference>